<evidence type="ECO:0000313" key="2">
    <source>
        <dbReference type="Proteomes" id="UP000030645"/>
    </source>
</evidence>
<keyword evidence="2" id="KW-1185">Reference proteome</keyword>
<evidence type="ECO:0000313" key="1">
    <source>
        <dbReference type="EMBL" id="EXB38522.1"/>
    </source>
</evidence>
<dbReference type="Proteomes" id="UP000030645">
    <property type="component" value="Unassembled WGS sequence"/>
</dbReference>
<reference evidence="2" key="1">
    <citation type="submission" date="2013-01" db="EMBL/GenBank/DDBJ databases">
        <title>Draft Genome Sequence of a Mulberry Tree, Morus notabilis C.K. Schneid.</title>
        <authorList>
            <person name="He N."/>
            <person name="Zhao S."/>
        </authorList>
    </citation>
    <scope>NUCLEOTIDE SEQUENCE</scope>
</reference>
<accession>W9QRR3</accession>
<gene>
    <name evidence="1" type="ORF">L484_003098</name>
</gene>
<name>W9QRR3_9ROSA</name>
<proteinExistence type="predicted"/>
<organism evidence="1 2">
    <name type="scientific">Morus notabilis</name>
    <dbReference type="NCBI Taxonomy" id="981085"/>
    <lineage>
        <taxon>Eukaryota</taxon>
        <taxon>Viridiplantae</taxon>
        <taxon>Streptophyta</taxon>
        <taxon>Embryophyta</taxon>
        <taxon>Tracheophyta</taxon>
        <taxon>Spermatophyta</taxon>
        <taxon>Magnoliopsida</taxon>
        <taxon>eudicotyledons</taxon>
        <taxon>Gunneridae</taxon>
        <taxon>Pentapetalae</taxon>
        <taxon>rosids</taxon>
        <taxon>fabids</taxon>
        <taxon>Rosales</taxon>
        <taxon>Moraceae</taxon>
        <taxon>Moreae</taxon>
        <taxon>Morus</taxon>
    </lineage>
</organism>
<sequence>MRTEAEELTSATDRLIHATVQQGDQRDEREEDRNTISGRLVCAIMRAWFAPSLEEAWLVLWSLGKRVV</sequence>
<protein>
    <submittedName>
        <fullName evidence="1">Uncharacterized protein</fullName>
    </submittedName>
</protein>
<dbReference type="EMBL" id="KE343695">
    <property type="protein sequence ID" value="EXB38522.1"/>
    <property type="molecule type" value="Genomic_DNA"/>
</dbReference>
<dbReference type="AlphaFoldDB" id="W9QRR3"/>